<organism evidence="3 4">
    <name type="scientific">Eucalyptus globulus</name>
    <name type="common">Tasmanian blue gum</name>
    <dbReference type="NCBI Taxonomy" id="34317"/>
    <lineage>
        <taxon>Eukaryota</taxon>
        <taxon>Viridiplantae</taxon>
        <taxon>Streptophyta</taxon>
        <taxon>Embryophyta</taxon>
        <taxon>Tracheophyta</taxon>
        <taxon>Spermatophyta</taxon>
        <taxon>Magnoliopsida</taxon>
        <taxon>eudicotyledons</taxon>
        <taxon>Gunneridae</taxon>
        <taxon>Pentapetalae</taxon>
        <taxon>rosids</taxon>
        <taxon>malvids</taxon>
        <taxon>Myrtales</taxon>
        <taxon>Myrtaceae</taxon>
        <taxon>Myrtoideae</taxon>
        <taxon>Eucalypteae</taxon>
        <taxon>Eucalyptus</taxon>
    </lineage>
</organism>
<protein>
    <recommendedName>
        <fullName evidence="5">Secreted protein</fullName>
    </recommendedName>
</protein>
<keyword evidence="2" id="KW-0732">Signal</keyword>
<accession>A0ABD3L367</accession>
<feature type="signal peptide" evidence="2">
    <location>
        <begin position="1"/>
        <end position="17"/>
    </location>
</feature>
<feature type="chain" id="PRO_5044870575" description="Secreted protein" evidence="2">
    <location>
        <begin position="18"/>
        <end position="104"/>
    </location>
</feature>
<dbReference type="AlphaFoldDB" id="A0ABD3L367"/>
<evidence type="ECO:0008006" key="5">
    <source>
        <dbReference type="Google" id="ProtNLM"/>
    </source>
</evidence>
<evidence type="ECO:0000256" key="1">
    <source>
        <dbReference type="SAM" id="MobiDB-lite"/>
    </source>
</evidence>
<dbReference type="EMBL" id="JBJKBG010000003">
    <property type="protein sequence ID" value="KAL3746344.1"/>
    <property type="molecule type" value="Genomic_DNA"/>
</dbReference>
<sequence>MQELAWVALMFTGFAERCWIPLGLLSYWADSGHGMATRWSRWNTLLELRACDGSTRNPRGRPRSVLGGAASGARQDRGRLEWINCSREGLQGWDEKRRPPFLFG</sequence>
<proteinExistence type="predicted"/>
<evidence type="ECO:0000256" key="2">
    <source>
        <dbReference type="SAM" id="SignalP"/>
    </source>
</evidence>
<reference evidence="3 4" key="1">
    <citation type="submission" date="2024-11" db="EMBL/GenBank/DDBJ databases">
        <title>Chromosome-level genome assembly of Eucalyptus globulus Labill. provides insights into its genome evolution.</title>
        <authorList>
            <person name="Li X."/>
        </authorList>
    </citation>
    <scope>NUCLEOTIDE SEQUENCE [LARGE SCALE GENOMIC DNA]</scope>
    <source>
        <strain evidence="3">CL2024</strain>
        <tissue evidence="3">Fresh tender leaves</tissue>
    </source>
</reference>
<keyword evidence="4" id="KW-1185">Reference proteome</keyword>
<gene>
    <name evidence="3" type="ORF">ACJRO7_015322</name>
</gene>
<comment type="caution">
    <text evidence="3">The sequence shown here is derived from an EMBL/GenBank/DDBJ whole genome shotgun (WGS) entry which is preliminary data.</text>
</comment>
<dbReference type="Proteomes" id="UP001634007">
    <property type="component" value="Unassembled WGS sequence"/>
</dbReference>
<feature type="region of interest" description="Disordered" evidence="1">
    <location>
        <begin position="55"/>
        <end position="75"/>
    </location>
</feature>
<evidence type="ECO:0000313" key="3">
    <source>
        <dbReference type="EMBL" id="KAL3746344.1"/>
    </source>
</evidence>
<name>A0ABD3L367_EUCGL</name>
<evidence type="ECO:0000313" key="4">
    <source>
        <dbReference type="Proteomes" id="UP001634007"/>
    </source>
</evidence>